<name>A0A179UJC1_BLAGS</name>
<dbReference type="STRING" id="559298.A0A179UJC1"/>
<keyword evidence="6" id="KW-1185">Reference proteome</keyword>
<sequence length="358" mass="39972">MMASKPYNVGIIGYGLSAKIFHIPFISSLPEFNFYAIVQRTPKSDDDAEKDHPGIKSYRSAEEMVKDAGVDVVVVTTTPDTHFGLAKLALEAGKHVIVEKPFTPTHQEADELVAISEKQNRMISVYQNRRWDADFVTVSKLVKSGALGRVAEFETHFDRHRPEMPATRSWKTNTIPGSSALYDLGTHLIDQVVHLFGLPKKVTGFIGSQRESNESGYEDSFTLLLHYDHILATVKGTIISPEEKQLRFWVRGDKGSFKKHYLDIQEEQLKTGLRPGDQGYAKEPNDRYGILTSYNNGALHSEAFPTIEPPTYAEFYRKFAKALAGKGDVPVSPSQASDVIRLVELARESSKLGKTLDV</sequence>
<evidence type="ECO:0000313" key="6">
    <source>
        <dbReference type="Proteomes" id="UP000002038"/>
    </source>
</evidence>
<proteinExistence type="inferred from homology"/>
<dbReference type="Pfam" id="PF02894">
    <property type="entry name" value="GFO_IDH_MocA_C"/>
    <property type="match status" value="1"/>
</dbReference>
<gene>
    <name evidence="5" type="ORF">BDBG_04109</name>
</gene>
<dbReference type="InterPro" id="IPR051317">
    <property type="entry name" value="Gfo/Idh/MocA_oxidoreduct"/>
</dbReference>
<dbReference type="InterPro" id="IPR004104">
    <property type="entry name" value="Gfo/Idh/MocA-like_OxRdtase_C"/>
</dbReference>
<evidence type="ECO:0000259" key="4">
    <source>
        <dbReference type="Pfam" id="PF02894"/>
    </source>
</evidence>
<feature type="domain" description="Gfo/Idh/MocA-like oxidoreductase N-terminal" evidence="3">
    <location>
        <begin position="8"/>
        <end position="126"/>
    </location>
</feature>
<evidence type="ECO:0000259" key="3">
    <source>
        <dbReference type="Pfam" id="PF01408"/>
    </source>
</evidence>
<dbReference type="InterPro" id="IPR000683">
    <property type="entry name" value="Gfo/Idh/MocA-like_OxRdtase_N"/>
</dbReference>
<organism evidence="5 6">
    <name type="scientific">Blastomyces gilchristii (strain SLH14081)</name>
    <name type="common">Blastomyces dermatitidis</name>
    <dbReference type="NCBI Taxonomy" id="559298"/>
    <lineage>
        <taxon>Eukaryota</taxon>
        <taxon>Fungi</taxon>
        <taxon>Dikarya</taxon>
        <taxon>Ascomycota</taxon>
        <taxon>Pezizomycotina</taxon>
        <taxon>Eurotiomycetes</taxon>
        <taxon>Eurotiomycetidae</taxon>
        <taxon>Onygenales</taxon>
        <taxon>Ajellomycetaceae</taxon>
        <taxon>Blastomyces</taxon>
    </lineage>
</organism>
<dbReference type="GeneID" id="8509665"/>
<evidence type="ECO:0000256" key="2">
    <source>
        <dbReference type="ARBA" id="ARBA00023002"/>
    </source>
</evidence>
<dbReference type="EMBL" id="GG657454">
    <property type="protein sequence ID" value="OAT08125.1"/>
    <property type="molecule type" value="Genomic_DNA"/>
</dbReference>
<keyword evidence="2" id="KW-0560">Oxidoreductase</keyword>
<dbReference type="InterPro" id="IPR036291">
    <property type="entry name" value="NAD(P)-bd_dom_sf"/>
</dbReference>
<dbReference type="Proteomes" id="UP000002038">
    <property type="component" value="Unassembled WGS sequence"/>
</dbReference>
<dbReference type="OrthoDB" id="2129491at2759"/>
<protein>
    <submittedName>
        <fullName evidence="5">Oxidoreductase</fullName>
    </submittedName>
</protein>
<dbReference type="PANTHER" id="PTHR43708:SF5">
    <property type="entry name" value="CONSERVED EXPRESSED OXIDOREDUCTASE (EUROFUNG)-RELATED"/>
    <property type="match status" value="1"/>
</dbReference>
<dbReference type="VEuPathDB" id="FungiDB:BDBG_04109"/>
<dbReference type="Pfam" id="PF01408">
    <property type="entry name" value="GFO_IDH_MocA"/>
    <property type="match status" value="1"/>
</dbReference>
<dbReference type="GO" id="GO:0000166">
    <property type="term" value="F:nucleotide binding"/>
    <property type="evidence" value="ECO:0007669"/>
    <property type="project" value="InterPro"/>
</dbReference>
<dbReference type="RefSeq" id="XP_002625240.2">
    <property type="nucleotide sequence ID" value="XM_002625194.2"/>
</dbReference>
<reference evidence="6" key="1">
    <citation type="journal article" date="2015" name="PLoS Genet.">
        <title>The dynamic genome and transcriptome of the human fungal pathogen Blastomyces and close relative Emmonsia.</title>
        <authorList>
            <person name="Munoz J.F."/>
            <person name="Gauthier G.M."/>
            <person name="Desjardins C.A."/>
            <person name="Gallo J.E."/>
            <person name="Holder J."/>
            <person name="Sullivan T.D."/>
            <person name="Marty A.J."/>
            <person name="Carmen J.C."/>
            <person name="Chen Z."/>
            <person name="Ding L."/>
            <person name="Gujja S."/>
            <person name="Magrini V."/>
            <person name="Misas E."/>
            <person name="Mitreva M."/>
            <person name="Priest M."/>
            <person name="Saif S."/>
            <person name="Whiston E.A."/>
            <person name="Young S."/>
            <person name="Zeng Q."/>
            <person name="Goldman W.E."/>
            <person name="Mardis E.R."/>
            <person name="Taylor J.W."/>
            <person name="McEwen J.G."/>
            <person name="Clay O.K."/>
            <person name="Klein B.S."/>
            <person name="Cuomo C.A."/>
        </authorList>
    </citation>
    <scope>NUCLEOTIDE SEQUENCE [LARGE SCALE GENOMIC DNA]</scope>
    <source>
        <strain evidence="6">SLH14081</strain>
    </source>
</reference>
<dbReference type="GO" id="GO:0016491">
    <property type="term" value="F:oxidoreductase activity"/>
    <property type="evidence" value="ECO:0007669"/>
    <property type="project" value="UniProtKB-KW"/>
</dbReference>
<evidence type="ECO:0000256" key="1">
    <source>
        <dbReference type="ARBA" id="ARBA00010928"/>
    </source>
</evidence>
<dbReference type="SUPFAM" id="SSF51735">
    <property type="entry name" value="NAD(P)-binding Rossmann-fold domains"/>
    <property type="match status" value="1"/>
</dbReference>
<dbReference type="KEGG" id="bgh:BDBG_04109"/>
<comment type="similarity">
    <text evidence="1">Belongs to the Gfo/Idh/MocA family.</text>
</comment>
<dbReference type="Gene3D" id="3.40.50.720">
    <property type="entry name" value="NAD(P)-binding Rossmann-like Domain"/>
    <property type="match status" value="1"/>
</dbReference>
<dbReference type="PANTHER" id="PTHR43708">
    <property type="entry name" value="CONSERVED EXPRESSED OXIDOREDUCTASE (EUROFUNG)"/>
    <property type="match status" value="1"/>
</dbReference>
<evidence type="ECO:0000313" key="5">
    <source>
        <dbReference type="EMBL" id="OAT08125.1"/>
    </source>
</evidence>
<dbReference type="AlphaFoldDB" id="A0A179UJC1"/>
<feature type="domain" description="Gfo/Idh/MocA-like oxidoreductase C-terminal" evidence="4">
    <location>
        <begin position="140"/>
        <end position="356"/>
    </location>
</feature>
<accession>A0A179UJC1</accession>
<dbReference type="Gene3D" id="3.30.360.10">
    <property type="entry name" value="Dihydrodipicolinate Reductase, domain 2"/>
    <property type="match status" value="1"/>
</dbReference>